<proteinExistence type="predicted"/>
<reference evidence="1" key="1">
    <citation type="submission" date="2022-08" db="EMBL/GenBank/DDBJ databases">
        <title>Complete Genome Sequences of 2 Bosea sp. soil isolates.</title>
        <authorList>
            <person name="Alvarez Arevalo M."/>
            <person name="Sterndorff E.B."/>
            <person name="Faurdal D."/>
            <person name="Joergensen T.S."/>
            <person name="Weber T."/>
        </authorList>
    </citation>
    <scope>NUCLEOTIDE SEQUENCE</scope>
    <source>
        <strain evidence="1">NBC_00436</strain>
    </source>
</reference>
<sequence length="60" mass="6350">MNAERYTDRAKGFIRSAWSLATREGGVHDAAAAKPSAGKGGPTFNGKKLAMVDENDLELA</sequence>
<protein>
    <submittedName>
        <fullName evidence="1">Uncharacterized protein</fullName>
    </submittedName>
</protein>
<gene>
    <name evidence="1" type="ORF">NWE54_11465</name>
</gene>
<organism evidence="1">
    <name type="scientific">Bosea sp. NBC_00436</name>
    <dbReference type="NCBI Taxonomy" id="2969620"/>
    <lineage>
        <taxon>Bacteria</taxon>
        <taxon>Pseudomonadati</taxon>
        <taxon>Pseudomonadota</taxon>
        <taxon>Alphaproteobacteria</taxon>
        <taxon>Hyphomicrobiales</taxon>
        <taxon>Boseaceae</taxon>
        <taxon>Bosea</taxon>
    </lineage>
</organism>
<name>A0A9E7ZNZ5_9HYPH</name>
<evidence type="ECO:0000313" key="1">
    <source>
        <dbReference type="EMBL" id="UZF89355.1"/>
    </source>
</evidence>
<dbReference type="AlphaFoldDB" id="A0A9E7ZNZ5"/>
<accession>A0A9E7ZNZ5</accession>
<dbReference type="EMBL" id="CP102774">
    <property type="protein sequence ID" value="UZF89355.1"/>
    <property type="molecule type" value="Genomic_DNA"/>
</dbReference>